<dbReference type="EC" id="2.1.2.11" evidence="8"/>
<feature type="binding site" evidence="8 10">
    <location>
        <begin position="47"/>
        <end position="48"/>
    </location>
    <ligand>
        <name>3-methyl-2-oxobutanoate</name>
        <dbReference type="ChEBI" id="CHEBI:11851"/>
    </ligand>
</feature>
<evidence type="ECO:0000256" key="5">
    <source>
        <dbReference type="ARBA" id="ARBA00022679"/>
    </source>
</evidence>
<dbReference type="InterPro" id="IPR015813">
    <property type="entry name" value="Pyrv/PenolPyrv_kinase-like_dom"/>
</dbReference>
<sequence>MKGQRLSTNDIVTMKRRGERIAMLTAYDYTSAQMVDAAGVHMILVGDTVGMVVQGQDTTLPVTLDQIVYHSQMVARGAQRALLVGDMPFMTYQVNVEDALRNSARLMTEGKVGAVKIEGGVAIAPTIERLVNVGIPVCGHLGFTPQSTHAMGGPRIQGKEPSAAASLVADAKALEAAGAFAIVLELVPASVAQEISQRVSIPTIGIGAGPHCDGEVQVFHDLFGLYTDFKPRHTRRYLNVAQDVVTAARQFVRDVSEGTFPGAEQTSDIGPEAKERFRALLTA</sequence>
<feature type="active site" description="Proton acceptor" evidence="8 9">
    <location>
        <position position="185"/>
    </location>
</feature>
<evidence type="ECO:0000256" key="3">
    <source>
        <dbReference type="ARBA" id="ARBA00011424"/>
    </source>
</evidence>
<evidence type="ECO:0000313" key="13">
    <source>
        <dbReference type="Proteomes" id="UP000445000"/>
    </source>
</evidence>
<keyword evidence="8 11" id="KW-0460">Magnesium</keyword>
<keyword evidence="13" id="KW-1185">Reference proteome</keyword>
<dbReference type="GO" id="GO:0008168">
    <property type="term" value="F:methyltransferase activity"/>
    <property type="evidence" value="ECO:0007669"/>
    <property type="project" value="UniProtKB-KW"/>
</dbReference>
<dbReference type="Proteomes" id="UP000445000">
    <property type="component" value="Unassembled WGS sequence"/>
</dbReference>
<accession>A0A829YKM1</accession>
<keyword evidence="5 8" id="KW-0808">Transferase</keyword>
<dbReference type="InterPro" id="IPR003700">
    <property type="entry name" value="Pantoate_hydroxy_MeTrfase"/>
</dbReference>
<dbReference type="CDD" id="cd06557">
    <property type="entry name" value="KPHMT-like"/>
    <property type="match status" value="1"/>
</dbReference>
<dbReference type="SUPFAM" id="SSF51621">
    <property type="entry name" value="Phosphoenolpyruvate/pyruvate domain"/>
    <property type="match status" value="1"/>
</dbReference>
<comment type="caution">
    <text evidence="12">The sequence shown here is derived from an EMBL/GenBank/DDBJ whole genome shotgun (WGS) entry which is preliminary data.</text>
</comment>
<feature type="binding site" evidence="8 11">
    <location>
        <position position="47"/>
    </location>
    <ligand>
        <name>Mg(2+)</name>
        <dbReference type="ChEBI" id="CHEBI:18420"/>
    </ligand>
</feature>
<dbReference type="GO" id="GO:0000287">
    <property type="term" value="F:magnesium ion binding"/>
    <property type="evidence" value="ECO:0007669"/>
    <property type="project" value="TreeGrafter"/>
</dbReference>
<keyword evidence="12" id="KW-0489">Methyltransferase</keyword>
<feature type="binding site" evidence="8 10">
    <location>
        <position position="86"/>
    </location>
    <ligand>
        <name>3-methyl-2-oxobutanoate</name>
        <dbReference type="ChEBI" id="CHEBI:11851"/>
    </ligand>
</feature>
<comment type="function">
    <text evidence="7 8">Catalyzes the reversible reaction in which hydroxymethyl group from 5,10-methylenetetrahydrofolate is transferred onto alpha-ketoisovalerate to form ketopantoate.</text>
</comment>
<dbReference type="Pfam" id="PF02548">
    <property type="entry name" value="Pantoate_transf"/>
    <property type="match status" value="1"/>
</dbReference>
<dbReference type="PANTHER" id="PTHR20881:SF0">
    <property type="entry name" value="3-METHYL-2-OXOBUTANOATE HYDROXYMETHYLTRANSFERASE"/>
    <property type="match status" value="1"/>
</dbReference>
<evidence type="ECO:0000256" key="1">
    <source>
        <dbReference type="ARBA" id="ARBA00005033"/>
    </source>
</evidence>
<evidence type="ECO:0000256" key="7">
    <source>
        <dbReference type="ARBA" id="ARBA00056497"/>
    </source>
</evidence>
<reference evidence="13" key="1">
    <citation type="submission" date="2020-01" db="EMBL/GenBank/DDBJ databases">
        <title>'Steroidobacter agaridevorans' sp. nov., agar-degrading bacteria isolated from rhizosphere soils.</title>
        <authorList>
            <person name="Ikenaga M."/>
            <person name="Kataoka M."/>
            <person name="Murouchi A."/>
            <person name="Katsuragi S."/>
            <person name="Sakai M."/>
        </authorList>
    </citation>
    <scope>NUCLEOTIDE SEQUENCE [LARGE SCALE GENOMIC DNA]</scope>
    <source>
        <strain evidence="13">YU21-B</strain>
    </source>
</reference>
<dbReference type="GO" id="GO:0015940">
    <property type="term" value="P:pantothenate biosynthetic process"/>
    <property type="evidence" value="ECO:0007669"/>
    <property type="project" value="UniProtKB-UniRule"/>
</dbReference>
<dbReference type="EMBL" id="BLJN01000006">
    <property type="protein sequence ID" value="GFE83401.1"/>
    <property type="molecule type" value="Genomic_DNA"/>
</dbReference>
<dbReference type="GO" id="GO:0032259">
    <property type="term" value="P:methylation"/>
    <property type="evidence" value="ECO:0007669"/>
    <property type="project" value="UniProtKB-KW"/>
</dbReference>
<comment type="pathway">
    <text evidence="1 8">Cofactor biosynthesis; (R)-pantothenate biosynthesis; (R)-pantoate from 3-methyl-2-oxobutanoate: step 1/2.</text>
</comment>
<evidence type="ECO:0000256" key="11">
    <source>
        <dbReference type="PIRSR" id="PIRSR000388-3"/>
    </source>
</evidence>
<keyword evidence="4 8" id="KW-0566">Pantothenate biosynthesis</keyword>
<keyword evidence="8" id="KW-0963">Cytoplasm</keyword>
<comment type="subunit">
    <text evidence="3 8">Homodecamer; pentamer of dimers.</text>
</comment>
<feature type="binding site" evidence="8 11">
    <location>
        <position position="86"/>
    </location>
    <ligand>
        <name>Mg(2+)</name>
        <dbReference type="ChEBI" id="CHEBI:18420"/>
    </ligand>
</feature>
<gene>
    <name evidence="12" type="primary">panB_1</name>
    <name evidence="8" type="synonym">panB</name>
    <name evidence="12" type="ORF">GCM10011487_54010</name>
</gene>
<dbReference type="HAMAP" id="MF_00156">
    <property type="entry name" value="PanB"/>
    <property type="match status" value="1"/>
</dbReference>
<name>A0A829YKM1_9GAMM</name>
<dbReference type="PIRSF" id="PIRSF000388">
    <property type="entry name" value="Pantoate_hydroxy_MeTrfase"/>
    <property type="match status" value="1"/>
</dbReference>
<feature type="binding site" evidence="8 10">
    <location>
        <position position="116"/>
    </location>
    <ligand>
        <name>3-methyl-2-oxobutanoate</name>
        <dbReference type="ChEBI" id="CHEBI:11851"/>
    </ligand>
</feature>
<dbReference type="AlphaFoldDB" id="A0A829YKM1"/>
<evidence type="ECO:0000256" key="8">
    <source>
        <dbReference type="HAMAP-Rule" id="MF_00156"/>
    </source>
</evidence>
<dbReference type="InterPro" id="IPR040442">
    <property type="entry name" value="Pyrv_kinase-like_dom_sf"/>
</dbReference>
<dbReference type="RefSeq" id="WP_202626930.1">
    <property type="nucleotide sequence ID" value="NZ_BLJN01000006.1"/>
</dbReference>
<dbReference type="NCBIfam" id="NF001452">
    <property type="entry name" value="PRK00311.1"/>
    <property type="match status" value="1"/>
</dbReference>
<dbReference type="UniPathway" id="UPA00028">
    <property type="reaction ID" value="UER00003"/>
</dbReference>
<keyword evidence="6 8" id="KW-0479">Metal-binding</keyword>
<dbReference type="FunFam" id="3.20.20.60:FF:000003">
    <property type="entry name" value="3-methyl-2-oxobutanoate hydroxymethyltransferase"/>
    <property type="match status" value="1"/>
</dbReference>
<comment type="catalytic activity">
    <reaction evidence="8">
        <text>(6R)-5,10-methylene-5,6,7,8-tetrahydrofolate + 3-methyl-2-oxobutanoate + H2O = 2-dehydropantoate + (6S)-5,6,7,8-tetrahydrofolate</text>
        <dbReference type="Rhea" id="RHEA:11824"/>
        <dbReference type="ChEBI" id="CHEBI:11561"/>
        <dbReference type="ChEBI" id="CHEBI:11851"/>
        <dbReference type="ChEBI" id="CHEBI:15377"/>
        <dbReference type="ChEBI" id="CHEBI:15636"/>
        <dbReference type="ChEBI" id="CHEBI:57453"/>
        <dbReference type="EC" id="2.1.2.11"/>
    </reaction>
</comment>
<evidence type="ECO:0000256" key="6">
    <source>
        <dbReference type="ARBA" id="ARBA00022723"/>
    </source>
</evidence>
<dbReference type="GO" id="GO:0003864">
    <property type="term" value="F:3-methyl-2-oxobutanoate hydroxymethyltransferase activity"/>
    <property type="evidence" value="ECO:0007669"/>
    <property type="project" value="UniProtKB-UniRule"/>
</dbReference>
<evidence type="ECO:0000256" key="9">
    <source>
        <dbReference type="PIRSR" id="PIRSR000388-1"/>
    </source>
</evidence>
<dbReference type="NCBIfam" id="TIGR00222">
    <property type="entry name" value="panB"/>
    <property type="match status" value="1"/>
</dbReference>
<evidence type="ECO:0000256" key="10">
    <source>
        <dbReference type="PIRSR" id="PIRSR000388-2"/>
    </source>
</evidence>
<protein>
    <recommendedName>
        <fullName evidence="8">3-methyl-2-oxobutanoate hydroxymethyltransferase</fullName>
        <ecNumber evidence="8">2.1.2.11</ecNumber>
    </recommendedName>
    <alternativeName>
        <fullName evidence="8">Ketopantoate hydroxymethyltransferase</fullName>
        <shortName evidence="8">KPHMT</shortName>
    </alternativeName>
</protein>
<comment type="similarity">
    <text evidence="2 8">Belongs to the PanB family.</text>
</comment>
<feature type="binding site" evidence="8 11">
    <location>
        <position position="118"/>
    </location>
    <ligand>
        <name>Mg(2+)</name>
        <dbReference type="ChEBI" id="CHEBI:18420"/>
    </ligand>
</feature>
<dbReference type="PANTHER" id="PTHR20881">
    <property type="entry name" value="3-METHYL-2-OXOBUTANOATE HYDROXYMETHYLTRANSFERASE"/>
    <property type="match status" value="1"/>
</dbReference>
<evidence type="ECO:0000256" key="2">
    <source>
        <dbReference type="ARBA" id="ARBA00008676"/>
    </source>
</evidence>
<dbReference type="GO" id="GO:0005737">
    <property type="term" value="C:cytoplasm"/>
    <property type="evidence" value="ECO:0007669"/>
    <property type="project" value="UniProtKB-SubCell"/>
</dbReference>
<proteinExistence type="inferred from homology"/>
<dbReference type="Gene3D" id="3.20.20.60">
    <property type="entry name" value="Phosphoenolpyruvate-binding domains"/>
    <property type="match status" value="1"/>
</dbReference>
<comment type="cofactor">
    <cofactor evidence="8 11">
        <name>Mg(2+)</name>
        <dbReference type="ChEBI" id="CHEBI:18420"/>
    </cofactor>
    <text evidence="8 11">Binds 1 Mg(2+) ion per subunit.</text>
</comment>
<organism evidence="12 13">
    <name type="scientific">Steroidobacter agaridevorans</name>
    <dbReference type="NCBI Taxonomy" id="2695856"/>
    <lineage>
        <taxon>Bacteria</taxon>
        <taxon>Pseudomonadati</taxon>
        <taxon>Pseudomonadota</taxon>
        <taxon>Gammaproteobacteria</taxon>
        <taxon>Steroidobacterales</taxon>
        <taxon>Steroidobacteraceae</taxon>
        <taxon>Steroidobacter</taxon>
    </lineage>
</organism>
<evidence type="ECO:0000256" key="4">
    <source>
        <dbReference type="ARBA" id="ARBA00022655"/>
    </source>
</evidence>
<evidence type="ECO:0000313" key="12">
    <source>
        <dbReference type="EMBL" id="GFE83401.1"/>
    </source>
</evidence>
<comment type="subcellular location">
    <subcellularLocation>
        <location evidence="8">Cytoplasm</location>
    </subcellularLocation>
</comment>